<feature type="transmembrane region" description="Helical" evidence="9">
    <location>
        <begin position="204"/>
        <end position="228"/>
    </location>
</feature>
<feature type="region of interest" description="Disordered" evidence="8">
    <location>
        <begin position="29"/>
        <end position="58"/>
    </location>
</feature>
<feature type="transmembrane region" description="Helical" evidence="9">
    <location>
        <begin position="89"/>
        <end position="107"/>
    </location>
</feature>
<keyword evidence="11" id="KW-1185">Reference proteome</keyword>
<reference evidence="10 11" key="1">
    <citation type="submission" date="2017-03" db="EMBL/GenBank/DDBJ databases">
        <title>Genomes of endolithic fungi from Antarctica.</title>
        <authorList>
            <person name="Coleine C."/>
            <person name="Masonjones S."/>
            <person name="Stajich J.E."/>
        </authorList>
    </citation>
    <scope>NUCLEOTIDE SEQUENCE [LARGE SCALE GENOMIC DNA]</scope>
    <source>
        <strain evidence="10 11">CCFEE 5184</strain>
    </source>
</reference>
<comment type="subcellular location">
    <subcellularLocation>
        <location evidence="1">Cell membrane</location>
        <topology evidence="1">Multi-pass membrane protein</topology>
    </subcellularLocation>
</comment>
<organism evidence="10 11">
    <name type="scientific">Friedmanniomyces simplex</name>
    <dbReference type="NCBI Taxonomy" id="329884"/>
    <lineage>
        <taxon>Eukaryota</taxon>
        <taxon>Fungi</taxon>
        <taxon>Dikarya</taxon>
        <taxon>Ascomycota</taxon>
        <taxon>Pezizomycotina</taxon>
        <taxon>Dothideomycetes</taxon>
        <taxon>Dothideomycetidae</taxon>
        <taxon>Mycosphaerellales</taxon>
        <taxon>Teratosphaeriaceae</taxon>
        <taxon>Friedmanniomyces</taxon>
    </lineage>
</organism>
<dbReference type="InterPro" id="IPR038665">
    <property type="entry name" value="Voltage-dep_anion_channel_sf"/>
</dbReference>
<accession>A0A4U0WQ18</accession>
<keyword evidence="4" id="KW-1003">Cell membrane</keyword>
<feature type="transmembrane region" description="Helical" evidence="9">
    <location>
        <begin position="145"/>
        <end position="165"/>
    </location>
</feature>
<sequence>MDPSCSTPDVEDGRRAICADAACQQASYPEIGAAPTPSATTTDGDNNDPKDVRTSPGAAARNDTIETTATYPSKLNRGWRRIVRNFTPSWFSVTMGTGIVSTLLHNLPYSARWLSYLSYVVFALNVVLACSSAPSQWAWRLSSTCWFIAIIFWGFGLVWFAWAIATIHWTPRFPFNMGWWGFTFPLGVYATSTNTLAAELPSAFFKVLGTIFSVSVVILWIVVALGTLQRAWTGEMFFSPCLKELEEREAGAKGACGEGGKEVKGV</sequence>
<evidence type="ECO:0000313" key="11">
    <source>
        <dbReference type="Proteomes" id="UP000309340"/>
    </source>
</evidence>
<dbReference type="AlphaFoldDB" id="A0A4U0WQ18"/>
<evidence type="ECO:0000256" key="7">
    <source>
        <dbReference type="ARBA" id="ARBA00023136"/>
    </source>
</evidence>
<evidence type="ECO:0000313" key="10">
    <source>
        <dbReference type="EMBL" id="TKA65472.1"/>
    </source>
</evidence>
<dbReference type="Pfam" id="PF03595">
    <property type="entry name" value="SLAC1"/>
    <property type="match status" value="2"/>
</dbReference>
<dbReference type="OrthoDB" id="1099at2759"/>
<protein>
    <recommendedName>
        <fullName evidence="12">C4-dicarboxylate transporter/malic acid transport protein</fullName>
    </recommendedName>
</protein>
<comment type="caution">
    <text evidence="10">The sequence shown here is derived from an EMBL/GenBank/DDBJ whole genome shotgun (WGS) entry which is preliminary data.</text>
</comment>
<dbReference type="GO" id="GO:0000319">
    <property type="term" value="F:sulfite transmembrane transporter activity"/>
    <property type="evidence" value="ECO:0007669"/>
    <property type="project" value="TreeGrafter"/>
</dbReference>
<evidence type="ECO:0000256" key="2">
    <source>
        <dbReference type="ARBA" id="ARBA00008566"/>
    </source>
</evidence>
<evidence type="ECO:0000256" key="8">
    <source>
        <dbReference type="SAM" id="MobiDB-lite"/>
    </source>
</evidence>
<evidence type="ECO:0000256" key="9">
    <source>
        <dbReference type="SAM" id="Phobius"/>
    </source>
</evidence>
<dbReference type="GO" id="GO:0005886">
    <property type="term" value="C:plasma membrane"/>
    <property type="evidence" value="ECO:0007669"/>
    <property type="project" value="UniProtKB-SubCell"/>
</dbReference>
<evidence type="ECO:0000256" key="4">
    <source>
        <dbReference type="ARBA" id="ARBA00022475"/>
    </source>
</evidence>
<evidence type="ECO:0000256" key="1">
    <source>
        <dbReference type="ARBA" id="ARBA00004651"/>
    </source>
</evidence>
<dbReference type="PANTHER" id="PTHR31686:SF1">
    <property type="entry name" value="SULFITE EFFLUX PUMP SSU1"/>
    <property type="match status" value="1"/>
</dbReference>
<proteinExistence type="inferred from homology"/>
<gene>
    <name evidence="10" type="ORF">B0A55_09354</name>
</gene>
<dbReference type="InterPro" id="IPR051629">
    <property type="entry name" value="Sulfite_efflux_TDT"/>
</dbReference>
<comment type="similarity">
    <text evidence="2">Belongs to the tellurite-resistance/dicarboxylate transporter (TDT) family.</text>
</comment>
<keyword evidence="5 9" id="KW-0812">Transmembrane</keyword>
<dbReference type="Proteomes" id="UP000309340">
    <property type="component" value="Unassembled WGS sequence"/>
</dbReference>
<keyword evidence="7 9" id="KW-0472">Membrane</keyword>
<feature type="transmembrane region" description="Helical" evidence="9">
    <location>
        <begin position="177"/>
        <end position="197"/>
    </location>
</feature>
<dbReference type="Gene3D" id="1.50.10.150">
    <property type="entry name" value="Voltage-dependent anion channel"/>
    <property type="match status" value="2"/>
</dbReference>
<name>A0A4U0WQ18_9PEZI</name>
<dbReference type="InterPro" id="IPR004695">
    <property type="entry name" value="SLAC1/Mae1/Ssu1/TehA"/>
</dbReference>
<evidence type="ECO:0000256" key="5">
    <source>
        <dbReference type="ARBA" id="ARBA00022692"/>
    </source>
</evidence>
<dbReference type="PANTHER" id="PTHR31686">
    <property type="match status" value="1"/>
</dbReference>
<keyword evidence="6 9" id="KW-1133">Transmembrane helix</keyword>
<keyword evidence="3" id="KW-0813">Transport</keyword>
<dbReference type="EMBL" id="NAJQ01000731">
    <property type="protein sequence ID" value="TKA65472.1"/>
    <property type="molecule type" value="Genomic_DNA"/>
</dbReference>
<evidence type="ECO:0008006" key="12">
    <source>
        <dbReference type="Google" id="ProtNLM"/>
    </source>
</evidence>
<evidence type="ECO:0000256" key="6">
    <source>
        <dbReference type="ARBA" id="ARBA00022989"/>
    </source>
</evidence>
<feature type="transmembrane region" description="Helical" evidence="9">
    <location>
        <begin position="113"/>
        <end position="133"/>
    </location>
</feature>
<evidence type="ECO:0000256" key="3">
    <source>
        <dbReference type="ARBA" id="ARBA00022448"/>
    </source>
</evidence>